<proteinExistence type="predicted"/>
<feature type="transmembrane region" description="Helical" evidence="5">
    <location>
        <begin position="123"/>
        <end position="146"/>
    </location>
</feature>
<dbReference type="EMBL" id="KI912112">
    <property type="protein sequence ID" value="ETS82077.1"/>
    <property type="molecule type" value="Genomic_DNA"/>
</dbReference>
<evidence type="ECO:0000313" key="7">
    <source>
        <dbReference type="Proteomes" id="UP000030651"/>
    </source>
</evidence>
<evidence type="ECO:0000256" key="3">
    <source>
        <dbReference type="ARBA" id="ARBA00022989"/>
    </source>
</evidence>
<keyword evidence="2 5" id="KW-0812">Transmembrane</keyword>
<comment type="subcellular location">
    <subcellularLocation>
        <location evidence="1">Membrane</location>
        <topology evidence="1">Multi-pass membrane protein</topology>
    </subcellularLocation>
</comment>
<dbReference type="InterPro" id="IPR009571">
    <property type="entry name" value="SUR7/Rim9-like_fungi"/>
</dbReference>
<dbReference type="OrthoDB" id="2354757at2759"/>
<gene>
    <name evidence="6" type="ORF">PFICI_07079</name>
</gene>
<dbReference type="GO" id="GO:0005886">
    <property type="term" value="C:plasma membrane"/>
    <property type="evidence" value="ECO:0007669"/>
    <property type="project" value="InterPro"/>
</dbReference>
<feature type="transmembrane region" description="Helical" evidence="5">
    <location>
        <begin position="153"/>
        <end position="178"/>
    </location>
</feature>
<dbReference type="HOGENOM" id="CLU_1170980_0_0_1"/>
<keyword evidence="4 5" id="KW-0472">Membrane</keyword>
<evidence type="ECO:0000256" key="4">
    <source>
        <dbReference type="ARBA" id="ARBA00023136"/>
    </source>
</evidence>
<evidence type="ECO:0000256" key="2">
    <source>
        <dbReference type="ARBA" id="ARBA00022692"/>
    </source>
</evidence>
<dbReference type="AlphaFoldDB" id="W3X9I9"/>
<dbReference type="Pfam" id="PF06687">
    <property type="entry name" value="SUR7"/>
    <property type="match status" value="1"/>
</dbReference>
<dbReference type="KEGG" id="pfy:PFICI_07079"/>
<dbReference type="RefSeq" id="XP_007833851.1">
    <property type="nucleotide sequence ID" value="XM_007835660.1"/>
</dbReference>
<dbReference type="Proteomes" id="UP000030651">
    <property type="component" value="Unassembled WGS sequence"/>
</dbReference>
<accession>W3X9I9</accession>
<organism evidence="6 7">
    <name type="scientific">Pestalotiopsis fici (strain W106-1 / CGMCC3.15140)</name>
    <dbReference type="NCBI Taxonomy" id="1229662"/>
    <lineage>
        <taxon>Eukaryota</taxon>
        <taxon>Fungi</taxon>
        <taxon>Dikarya</taxon>
        <taxon>Ascomycota</taxon>
        <taxon>Pezizomycotina</taxon>
        <taxon>Sordariomycetes</taxon>
        <taxon>Xylariomycetidae</taxon>
        <taxon>Amphisphaeriales</taxon>
        <taxon>Sporocadaceae</taxon>
        <taxon>Pestalotiopsis</taxon>
    </lineage>
</organism>
<protein>
    <submittedName>
        <fullName evidence="6">Uncharacterized protein</fullName>
    </submittedName>
</protein>
<evidence type="ECO:0000256" key="5">
    <source>
        <dbReference type="SAM" id="Phobius"/>
    </source>
</evidence>
<dbReference type="GO" id="GO:0035838">
    <property type="term" value="C:growing cell tip"/>
    <property type="evidence" value="ECO:0007669"/>
    <property type="project" value="TreeGrafter"/>
</dbReference>
<dbReference type="PANTHER" id="PTHR28013">
    <property type="entry name" value="PROTEIN DCV1-RELATED"/>
    <property type="match status" value="1"/>
</dbReference>
<dbReference type="PANTHER" id="PTHR28013:SF3">
    <property type="entry name" value="PROTEIN DCV1-RELATED"/>
    <property type="match status" value="1"/>
</dbReference>
<dbReference type="GeneID" id="19272092"/>
<feature type="transmembrane region" description="Helical" evidence="5">
    <location>
        <begin position="198"/>
        <end position="219"/>
    </location>
</feature>
<keyword evidence="7" id="KW-1185">Reference proteome</keyword>
<reference evidence="7" key="1">
    <citation type="journal article" date="2015" name="BMC Genomics">
        <title>Genomic and transcriptomic analysis of the endophytic fungus Pestalotiopsis fici reveals its lifestyle and high potential for synthesis of natural products.</title>
        <authorList>
            <person name="Wang X."/>
            <person name="Zhang X."/>
            <person name="Liu L."/>
            <person name="Xiang M."/>
            <person name="Wang W."/>
            <person name="Sun X."/>
            <person name="Che Y."/>
            <person name="Guo L."/>
            <person name="Liu G."/>
            <person name="Guo L."/>
            <person name="Wang C."/>
            <person name="Yin W.B."/>
            <person name="Stadler M."/>
            <person name="Zhang X."/>
            <person name="Liu X."/>
        </authorList>
    </citation>
    <scope>NUCLEOTIDE SEQUENCE [LARGE SCALE GENOMIC DNA]</scope>
    <source>
        <strain evidence="7">W106-1 / CGMCC3.15140</strain>
    </source>
</reference>
<name>W3X9I9_PESFW</name>
<dbReference type="GO" id="GO:0032153">
    <property type="term" value="C:cell division site"/>
    <property type="evidence" value="ECO:0007669"/>
    <property type="project" value="TreeGrafter"/>
</dbReference>
<evidence type="ECO:0000313" key="6">
    <source>
        <dbReference type="EMBL" id="ETS82077.1"/>
    </source>
</evidence>
<dbReference type="InterPro" id="IPR051380">
    <property type="entry name" value="pH-response_reg_palI/RIM9"/>
</dbReference>
<keyword evidence="3 5" id="KW-1133">Transmembrane helix</keyword>
<dbReference type="InParanoid" id="W3X9I9"/>
<sequence>MRSSIIAKHLANVALVVSLALLGLVDFTAPTFVRLAIFTVRTTDPALYNGAWPTVSYGTFGYCVEVGADFTTTKGRALKPGFAICTKRSVGYDASSDVNDIYGYRVSPIDDEVAHKTSQLTSILVLLPIATLACAGGLGLGLWSLWRPSIRKTVTIAVIACVTFAMTVVSTVCAFTAFHDIQLALGEDDGMTTGQFDYGMAALVAASVFLFLGTALPIISSILARREEGVQYGAIDK</sequence>
<evidence type="ECO:0000256" key="1">
    <source>
        <dbReference type="ARBA" id="ARBA00004141"/>
    </source>
</evidence>